<dbReference type="SUPFAM" id="SSF51445">
    <property type="entry name" value="(Trans)glycosidases"/>
    <property type="match status" value="1"/>
</dbReference>
<dbReference type="Gene3D" id="2.60.40.10">
    <property type="entry name" value="Immunoglobulins"/>
    <property type="match status" value="3"/>
</dbReference>
<dbReference type="Pfam" id="PF16355">
    <property type="entry name" value="DUF4982"/>
    <property type="match status" value="1"/>
</dbReference>
<feature type="domain" description="Glycoside hydrolase family 2 catalytic" evidence="5">
    <location>
        <begin position="288"/>
        <end position="426"/>
    </location>
</feature>
<evidence type="ECO:0000259" key="8">
    <source>
        <dbReference type="Pfam" id="PF18565"/>
    </source>
</evidence>
<dbReference type="Gene3D" id="3.20.20.80">
    <property type="entry name" value="Glycosidases"/>
    <property type="match status" value="1"/>
</dbReference>
<dbReference type="InterPro" id="IPR006101">
    <property type="entry name" value="Glyco_hydro_2"/>
</dbReference>
<dbReference type="SUPFAM" id="SSF49303">
    <property type="entry name" value="beta-Galactosidase/glucuronidase domain"/>
    <property type="match status" value="1"/>
</dbReference>
<dbReference type="PANTHER" id="PTHR42732:SF1">
    <property type="entry name" value="BETA-MANNOSIDASE"/>
    <property type="match status" value="1"/>
</dbReference>
<dbReference type="Pfam" id="PF00703">
    <property type="entry name" value="Glyco_hydro_2"/>
    <property type="match status" value="1"/>
</dbReference>
<keyword evidence="3" id="KW-0326">Glycosidase</keyword>
<dbReference type="PRINTS" id="PR00132">
    <property type="entry name" value="GLHYDRLASE2"/>
</dbReference>
<gene>
    <name evidence="9" type="ORF">XM47_11535</name>
</gene>
<evidence type="ECO:0000259" key="5">
    <source>
        <dbReference type="Pfam" id="PF02836"/>
    </source>
</evidence>
<evidence type="ECO:0000259" key="7">
    <source>
        <dbReference type="Pfam" id="PF16355"/>
    </source>
</evidence>
<keyword evidence="10" id="KW-1185">Reference proteome</keyword>
<feature type="domain" description="Glycosyl hydrolases family 2 sugar binding" evidence="6">
    <location>
        <begin position="72"/>
        <end position="167"/>
    </location>
</feature>
<evidence type="ECO:0000256" key="1">
    <source>
        <dbReference type="ARBA" id="ARBA00007401"/>
    </source>
</evidence>
<dbReference type="InterPro" id="IPR040605">
    <property type="entry name" value="Glyco_hydro2_dom5"/>
</dbReference>
<dbReference type="InterPro" id="IPR008964">
    <property type="entry name" value="Invasin/intimin_cell_adhesion"/>
</dbReference>
<accession>A0A0J8GUJ1</accession>
<feature type="domain" description="DUF4982" evidence="7">
    <location>
        <begin position="655"/>
        <end position="706"/>
    </location>
</feature>
<evidence type="ECO:0000259" key="6">
    <source>
        <dbReference type="Pfam" id="PF02837"/>
    </source>
</evidence>
<dbReference type="Pfam" id="PF02836">
    <property type="entry name" value="Glyco_hydro_2_C"/>
    <property type="match status" value="1"/>
</dbReference>
<dbReference type="GO" id="GO:0004553">
    <property type="term" value="F:hydrolase activity, hydrolyzing O-glycosyl compounds"/>
    <property type="evidence" value="ECO:0007669"/>
    <property type="project" value="InterPro"/>
</dbReference>
<sequence>MGIDKLKTSVKAKPRVSANFNHNWLFQLKDDTNYKAVDFDDSTWRELSVPHDWSVEFAFTQENTDGATGYLPAGIGWYRKHFQTPNNQLNNHFMLFDGIYNHATIWLNGTELHKQYYGYSPFYLDITKHLNPVGQDNVIAIRVDRSRYIDSRWYTGSGIYRDVNLISTNQLHIPIWGSYVTTPKITQESADVEIEITVSNQHDTSQTFDIKNEIFDAQGKMVSQHTATHIIASAKNTKITHNLAVKKPKLWDLDSAVLYQVKTSISQAGTVLDEYHTPFGFRTIRFDKDKGFFLNGRNIKIKGVNLHHDAGLVGAAVPDDVWKRRLIKLKQAGVNAVRTAHNPASDRFMALCDELGLLVQAEIFDEYDNPKDKRLNQQERHSDYISRGYTEYFQAHGERDLKNAVLRDRNHPSVIMWSIGNEIEWTYPRYAKATGYFDMNANGNYFFNPPFISPEEIKMRFHTSKEEGYVLAKTAKKLSAWVKELDTSRPVTANLILPSVSHISGYTDALDVIGYSYRRVIYDYGHELFPDKMIMGTENVAQWHEWKAIEERDFIAGTFLWTGIDYMGETHNKWPTKSLASGLMDLAGFEKPSFHMMKTLWDETPHVYLATQTLEKSLYTLDDQQQVVEKKPGAWQQYVWIWHDVNRYWQYQDKQLVAIEAYTNCDAVELFLNDKSQGVQKLADAPDHILKWAVPYQAGQLTAKGLGNCDAIDEIKTAGGFSQILVNTDKAELKLDQNSVAHIEVQLADQNGNPISFEEQSIVFSVTGPAKILGVDNGAPDSVQTFQSNKITTDKGKALLIIQATGTGEIKVEAKAGEVSSSLLKLSAADS</sequence>
<evidence type="ECO:0000256" key="2">
    <source>
        <dbReference type="ARBA" id="ARBA00022801"/>
    </source>
</evidence>
<dbReference type="InterPro" id="IPR023232">
    <property type="entry name" value="Glyco_hydro_2_AS"/>
</dbReference>
<dbReference type="Pfam" id="PF18565">
    <property type="entry name" value="Glyco_hydro2_C5"/>
    <property type="match status" value="1"/>
</dbReference>
<dbReference type="GO" id="GO:0005975">
    <property type="term" value="P:carbohydrate metabolic process"/>
    <property type="evidence" value="ECO:0007669"/>
    <property type="project" value="InterPro"/>
</dbReference>
<dbReference type="InterPro" id="IPR017853">
    <property type="entry name" value="GH"/>
</dbReference>
<organism evidence="9 10">
    <name type="scientific">Catenovulum maritimum</name>
    <dbReference type="NCBI Taxonomy" id="1513271"/>
    <lineage>
        <taxon>Bacteria</taxon>
        <taxon>Pseudomonadati</taxon>
        <taxon>Pseudomonadota</taxon>
        <taxon>Gammaproteobacteria</taxon>
        <taxon>Alteromonadales</taxon>
        <taxon>Alteromonadaceae</taxon>
        <taxon>Catenovulum</taxon>
    </lineage>
</organism>
<dbReference type="PROSITE" id="PS00608">
    <property type="entry name" value="GLYCOSYL_HYDROL_F2_2"/>
    <property type="match status" value="1"/>
</dbReference>
<reference evidence="9 10" key="1">
    <citation type="submission" date="2015-04" db="EMBL/GenBank/DDBJ databases">
        <title>Draft Genome Sequence of the Novel Agar-Digesting Marine Bacterium Q1.</title>
        <authorList>
            <person name="Li Y."/>
            <person name="Li D."/>
            <person name="Chen G."/>
            <person name="Du Z."/>
        </authorList>
    </citation>
    <scope>NUCLEOTIDE SEQUENCE [LARGE SCALE GENOMIC DNA]</scope>
    <source>
        <strain evidence="9 10">Q1</strain>
    </source>
</reference>
<feature type="domain" description="Glycoside hydrolase family 2 immunoglobulin-like beta-sandwich" evidence="4">
    <location>
        <begin position="179"/>
        <end position="282"/>
    </location>
</feature>
<evidence type="ECO:0000256" key="3">
    <source>
        <dbReference type="ARBA" id="ARBA00023295"/>
    </source>
</evidence>
<evidence type="ECO:0000313" key="10">
    <source>
        <dbReference type="Proteomes" id="UP000037600"/>
    </source>
</evidence>
<feature type="domain" description="Glycoside hydrolase family 2" evidence="8">
    <location>
        <begin position="726"/>
        <end position="821"/>
    </location>
</feature>
<dbReference type="InterPro" id="IPR013783">
    <property type="entry name" value="Ig-like_fold"/>
</dbReference>
<comment type="caution">
    <text evidence="9">The sequence shown here is derived from an EMBL/GenBank/DDBJ whole genome shotgun (WGS) entry which is preliminary data.</text>
</comment>
<proteinExistence type="inferred from homology"/>
<name>A0A0J8GUJ1_9ALTE</name>
<protein>
    <submittedName>
        <fullName evidence="9">Threonine synthase</fullName>
    </submittedName>
</protein>
<keyword evidence="2" id="KW-0378">Hydrolase</keyword>
<dbReference type="InterPro" id="IPR036156">
    <property type="entry name" value="Beta-gal/glucu_dom_sf"/>
</dbReference>
<dbReference type="PANTHER" id="PTHR42732">
    <property type="entry name" value="BETA-GALACTOSIDASE"/>
    <property type="match status" value="1"/>
</dbReference>
<dbReference type="InterPro" id="IPR032311">
    <property type="entry name" value="DUF4982"/>
</dbReference>
<dbReference type="Gene3D" id="2.60.120.260">
    <property type="entry name" value="Galactose-binding domain-like"/>
    <property type="match status" value="1"/>
</dbReference>
<dbReference type="InterPro" id="IPR008979">
    <property type="entry name" value="Galactose-bd-like_sf"/>
</dbReference>
<dbReference type="PATRIC" id="fig|1513271.3.peg.2349"/>
<dbReference type="InterPro" id="IPR051913">
    <property type="entry name" value="GH2_Domain-Containing"/>
</dbReference>
<dbReference type="Proteomes" id="UP000037600">
    <property type="component" value="Unassembled WGS sequence"/>
</dbReference>
<dbReference type="EMBL" id="LAZL01000017">
    <property type="protein sequence ID" value="KMT64969.1"/>
    <property type="molecule type" value="Genomic_DNA"/>
</dbReference>
<dbReference type="InterPro" id="IPR006104">
    <property type="entry name" value="Glyco_hydro_2_N"/>
</dbReference>
<dbReference type="AlphaFoldDB" id="A0A0J8GUJ1"/>
<evidence type="ECO:0000259" key="4">
    <source>
        <dbReference type="Pfam" id="PF00703"/>
    </source>
</evidence>
<dbReference type="STRING" id="1513271.XM47_11535"/>
<comment type="similarity">
    <text evidence="1">Belongs to the glycosyl hydrolase 2 family.</text>
</comment>
<evidence type="ECO:0000313" key="9">
    <source>
        <dbReference type="EMBL" id="KMT64969.1"/>
    </source>
</evidence>
<dbReference type="SUPFAM" id="SSF49373">
    <property type="entry name" value="Invasin/intimin cell-adhesion fragments"/>
    <property type="match status" value="1"/>
</dbReference>
<dbReference type="SUPFAM" id="SSF49785">
    <property type="entry name" value="Galactose-binding domain-like"/>
    <property type="match status" value="1"/>
</dbReference>
<dbReference type="InterPro" id="IPR006102">
    <property type="entry name" value="Ig-like_GH2"/>
</dbReference>
<dbReference type="InterPro" id="IPR006103">
    <property type="entry name" value="Glyco_hydro_2_cat"/>
</dbReference>
<dbReference type="Pfam" id="PF02837">
    <property type="entry name" value="Glyco_hydro_2_N"/>
    <property type="match status" value="1"/>
</dbReference>